<organism evidence="3 4">
    <name type="scientific">Aliiroseovarius zhejiangensis</name>
    <dbReference type="NCBI Taxonomy" id="1632025"/>
    <lineage>
        <taxon>Bacteria</taxon>
        <taxon>Pseudomonadati</taxon>
        <taxon>Pseudomonadota</taxon>
        <taxon>Alphaproteobacteria</taxon>
        <taxon>Rhodobacterales</taxon>
        <taxon>Paracoccaceae</taxon>
        <taxon>Aliiroseovarius</taxon>
    </lineage>
</organism>
<dbReference type="InterPro" id="IPR014507">
    <property type="entry name" value="Baseplate_assembly_J_pred"/>
</dbReference>
<dbReference type="InterPro" id="IPR058531">
    <property type="entry name" value="Baseplate_J_M"/>
</dbReference>
<dbReference type="InterPro" id="IPR058530">
    <property type="entry name" value="Baseplate_J-like_C"/>
</dbReference>
<feature type="domain" description="Baseplate J-like C-terminal" evidence="2">
    <location>
        <begin position="224"/>
        <end position="303"/>
    </location>
</feature>
<evidence type="ECO:0000313" key="3">
    <source>
        <dbReference type="EMBL" id="GHE88273.1"/>
    </source>
</evidence>
<gene>
    <name evidence="3" type="ORF">GCM10016455_05510</name>
</gene>
<dbReference type="PIRSF" id="PIRSF020481">
    <property type="entry name" value="BAP"/>
    <property type="match status" value="1"/>
</dbReference>
<dbReference type="RefSeq" id="WP_191284937.1">
    <property type="nucleotide sequence ID" value="NZ_BNCH01000001.1"/>
</dbReference>
<dbReference type="PANTHER" id="PTHR35862:SF1">
    <property type="entry name" value="FELS-2 PROPHAGE PROTEIN"/>
    <property type="match status" value="1"/>
</dbReference>
<evidence type="ECO:0000313" key="4">
    <source>
        <dbReference type="Proteomes" id="UP000609802"/>
    </source>
</evidence>
<keyword evidence="4" id="KW-1185">Reference proteome</keyword>
<name>A0ABQ3IMW4_9RHOB</name>
<feature type="domain" description="Baseplate J-like central" evidence="1">
    <location>
        <begin position="144"/>
        <end position="215"/>
    </location>
</feature>
<evidence type="ECO:0000259" key="1">
    <source>
        <dbReference type="Pfam" id="PF26078"/>
    </source>
</evidence>
<dbReference type="EMBL" id="BNCH01000001">
    <property type="protein sequence ID" value="GHE88273.1"/>
    <property type="molecule type" value="Genomic_DNA"/>
</dbReference>
<dbReference type="Pfam" id="PF26078">
    <property type="entry name" value="Baseplate_J_M"/>
    <property type="match status" value="1"/>
</dbReference>
<evidence type="ECO:0000259" key="2">
    <source>
        <dbReference type="Pfam" id="PF26079"/>
    </source>
</evidence>
<protein>
    <submittedName>
        <fullName evidence="3">Baseplate assembly protein</fullName>
    </submittedName>
</protein>
<dbReference type="PANTHER" id="PTHR35862">
    <property type="entry name" value="FELS-2 PROPHAGE PROTEIN"/>
    <property type="match status" value="1"/>
</dbReference>
<dbReference type="Pfam" id="PF26079">
    <property type="entry name" value="Baseplate_J_C"/>
    <property type="match status" value="1"/>
</dbReference>
<reference evidence="4" key="1">
    <citation type="journal article" date="2019" name="Int. J. Syst. Evol. Microbiol.">
        <title>The Global Catalogue of Microorganisms (GCM) 10K type strain sequencing project: providing services to taxonomists for standard genome sequencing and annotation.</title>
        <authorList>
            <consortium name="The Broad Institute Genomics Platform"/>
            <consortium name="The Broad Institute Genome Sequencing Center for Infectious Disease"/>
            <person name="Wu L."/>
            <person name="Ma J."/>
        </authorList>
    </citation>
    <scope>NUCLEOTIDE SEQUENCE [LARGE SCALE GENOMIC DNA]</scope>
    <source>
        <strain evidence="4">KCTC 42443</strain>
    </source>
</reference>
<comment type="caution">
    <text evidence="3">The sequence shown here is derived from an EMBL/GenBank/DDBJ whole genome shotgun (WGS) entry which is preliminary data.</text>
</comment>
<proteinExistence type="predicted"/>
<sequence>MSAFTAINLDKLPAPLFIEQPSFTEIFEARKARLLELAEEKGGIDLADSLRPTLELESEPIVLLLQEDSYRELILRAAIQDASKSRLLAFAKGAVLDHIAAEYGVARQTIQEADPHANPPLELIMEGDERLRQRVQLAPEAFTTGGTIGDYTFNALAASPLVADVAISDSSASGVVDVTILSTEGNGVPDAGLLTTVSDYLSNPDRRRLCDTVNVNAATVVTFAVDATLTFYEGPDASVVMAQAQAALEAYLAKNRKLGHDITRSGIFAALHQEGVQNVTLTAPATDVVIAWNEVSSSTGITLTNGGTDV</sequence>
<dbReference type="InterPro" id="IPR052726">
    <property type="entry name" value="Phage_Baseplate_Hub"/>
</dbReference>
<accession>A0ABQ3IMW4</accession>
<dbReference type="Proteomes" id="UP000609802">
    <property type="component" value="Unassembled WGS sequence"/>
</dbReference>